<reference evidence="4 5" key="1">
    <citation type="journal article" date="2023" name="Antonie Van Leeuwenhoek">
        <title>Mesoterricola silvestris gen. nov., sp. nov., Mesoterricola sediminis sp. nov., Geothrix oryzae sp. nov., Geothrix edaphica sp. nov., Geothrix rubra sp. nov., and Geothrix limicola sp. nov., six novel members of Acidobacteriota isolated from soils.</title>
        <authorList>
            <person name="Itoh H."/>
            <person name="Sugisawa Y."/>
            <person name="Mise K."/>
            <person name="Xu Z."/>
            <person name="Kuniyasu M."/>
            <person name="Ushijima N."/>
            <person name="Kawano K."/>
            <person name="Kobayashi E."/>
            <person name="Shiratori Y."/>
            <person name="Masuda Y."/>
            <person name="Senoo K."/>
        </authorList>
    </citation>
    <scope>NUCLEOTIDE SEQUENCE [LARGE SCALE GENOMIC DNA]</scope>
    <source>
        <strain evidence="4 5">Red803</strain>
    </source>
</reference>
<feature type="signal peptide" evidence="2">
    <location>
        <begin position="1"/>
        <end position="19"/>
    </location>
</feature>
<feature type="domain" description="IPT/TIG" evidence="3">
    <location>
        <begin position="116"/>
        <end position="195"/>
    </location>
</feature>
<dbReference type="Gene3D" id="2.60.40.10">
    <property type="entry name" value="Immunoglobulins"/>
    <property type="match status" value="5"/>
</dbReference>
<dbReference type="CDD" id="cd00603">
    <property type="entry name" value="IPT_PCSR"/>
    <property type="match status" value="1"/>
</dbReference>
<sequence length="1072" mass="109410">MGRAPQSRILVLMALAALAACGGGGSSAPPPPSTPALSGLSPSHGSPGTTIQLTGSNLGGAGAVAFNGHAAFSFTVASASQIQAVVPGDATTGPIQVTTPTGTATSATFTVDPAQAPVVSGFGPIVLSPGTVVNLLGSHFVGATRVRFNGLDAATFTVVSDTEIHATAPAGLTPGALSVTGPGGTGEFPFPYSTANAAQVLLNTGFEQAVPLAWQGDTGVIQPAPGASAADIVPHTGTRFAWLGGYGQVASDQVAQDLYVPASAQSATATFYLKILTAETGPAAADTCTVAALDTSGATLGVLKTLSNLDASDYRAYSVDLLPYKGQTVRLSFRSQEDGARATSFLLDDVSVDLQVPSGPDLNPVITQFTPSSGVPGEAIVQVTGGNFFDVWSVTLGGANASFTVIDGTRLAATVPAGAPFGSAPITIVNSRGTGASDTPFTIAYGQATVTGVNPGQGPVGTPVVISGTYLGYAGTTLRLNGLPIQPSALTPTQILFTVPPGANSGDLVITTPSGAITRTFTVNTASTTLDLRVAKVELTQSTQTLDNTVPIVAGKAGLVRVFVLANQANTATPAVRITLLNGGSPVPGYPKTVPAPGTSVPGAVDESTFSGSWNLAIPDTDLTTSSGGYSVEATVDPGGLLAEADKSNNTTTVALAAATVPVFRTTLFPVILASGTGNITEANKAAWVARLARMYPIAAVDVSVGAPFTPSVSTLGNDGTGWDILLNDLTTKHVADGASDRYYYGALDVSYASGVAGLGWVPQASTADFRYRTAIGWDKTGYADGGNFPEVFAHETGHNMGRQHSPCGGAANPDPAYPYANALIGVWGYDSVLNQLKAPSTTKDIMGYCSPVWISDYVYRKVLDFRGGTGGFLKVGAEDSGLPAAQARPRECLIVRGIVDAKGGVRLLPAFRTQALPSALPASGAYTLACADAQGRPVASTPIELMDLGCWPGDPERQFVMALALDGAQLDAIAQVNVLRDGRILASQRSAGTPARSLSAPPEFLRPAPGLLQLTWDATLHPAALVRDLETGDVVAILSGGRQTLPSRGRRFEVVLSDGLASERHRLEAPE</sequence>
<dbReference type="SUPFAM" id="SSF81296">
    <property type="entry name" value="E set domains"/>
    <property type="match status" value="4"/>
</dbReference>
<dbReference type="Pfam" id="PF01833">
    <property type="entry name" value="TIG"/>
    <property type="match status" value="2"/>
</dbReference>
<dbReference type="Pfam" id="PF10462">
    <property type="entry name" value="Peptidase_M66"/>
    <property type="match status" value="1"/>
</dbReference>
<keyword evidence="5" id="KW-1185">Reference proteome</keyword>
<dbReference type="InterPro" id="IPR014756">
    <property type="entry name" value="Ig_E-set"/>
</dbReference>
<dbReference type="Gene3D" id="2.60.120.260">
    <property type="entry name" value="Galactose-binding domain-like"/>
    <property type="match status" value="1"/>
</dbReference>
<dbReference type="PROSITE" id="PS51257">
    <property type="entry name" value="PROKAR_LIPOPROTEIN"/>
    <property type="match status" value="1"/>
</dbReference>
<organism evidence="4 5">
    <name type="scientific">Geothrix rubra</name>
    <dbReference type="NCBI Taxonomy" id="2927977"/>
    <lineage>
        <taxon>Bacteria</taxon>
        <taxon>Pseudomonadati</taxon>
        <taxon>Acidobacteriota</taxon>
        <taxon>Holophagae</taxon>
        <taxon>Holophagales</taxon>
        <taxon>Holophagaceae</taxon>
        <taxon>Geothrix</taxon>
    </lineage>
</organism>
<gene>
    <name evidence="4" type="ORF">GETHPA_09880</name>
</gene>
<feature type="compositionally biased region" description="Low complexity" evidence="1">
    <location>
        <begin position="35"/>
        <end position="48"/>
    </location>
</feature>
<evidence type="ECO:0000256" key="2">
    <source>
        <dbReference type="SAM" id="SignalP"/>
    </source>
</evidence>
<evidence type="ECO:0000313" key="4">
    <source>
        <dbReference type="EMBL" id="GLH69455.1"/>
    </source>
</evidence>
<name>A0ABQ5Q5R3_9BACT</name>
<keyword evidence="2" id="KW-0732">Signal</keyword>
<comment type="caution">
    <text evidence="4">The sequence shown here is derived from an EMBL/GenBank/DDBJ whole genome shotgun (WGS) entry which is preliminary data.</text>
</comment>
<dbReference type="RefSeq" id="WP_285723475.1">
    <property type="nucleotide sequence ID" value="NZ_BSDD01000002.1"/>
</dbReference>
<dbReference type="SMART" id="SM00429">
    <property type="entry name" value="IPT"/>
    <property type="match status" value="3"/>
</dbReference>
<feature type="region of interest" description="Disordered" evidence="1">
    <location>
        <begin position="23"/>
        <end position="49"/>
    </location>
</feature>
<dbReference type="SUPFAM" id="SSF55486">
    <property type="entry name" value="Metalloproteases ('zincins'), catalytic domain"/>
    <property type="match status" value="1"/>
</dbReference>
<proteinExistence type="predicted"/>
<feature type="domain" description="IPT/TIG" evidence="3">
    <location>
        <begin position="363"/>
        <end position="444"/>
    </location>
</feature>
<evidence type="ECO:0000256" key="1">
    <source>
        <dbReference type="SAM" id="MobiDB-lite"/>
    </source>
</evidence>
<protein>
    <recommendedName>
        <fullName evidence="3">IPT/TIG domain-containing protein</fullName>
    </recommendedName>
</protein>
<feature type="chain" id="PRO_5046109023" description="IPT/TIG domain-containing protein" evidence="2">
    <location>
        <begin position="20"/>
        <end position="1072"/>
    </location>
</feature>
<dbReference type="CDD" id="cd00102">
    <property type="entry name" value="IPT"/>
    <property type="match status" value="3"/>
</dbReference>
<evidence type="ECO:0000313" key="5">
    <source>
        <dbReference type="Proteomes" id="UP001165089"/>
    </source>
</evidence>
<dbReference type="InterPro" id="IPR002909">
    <property type="entry name" value="IPT_dom"/>
</dbReference>
<accession>A0ABQ5Q5R3</accession>
<dbReference type="InterPro" id="IPR013783">
    <property type="entry name" value="Ig-like_fold"/>
</dbReference>
<evidence type="ECO:0000259" key="3">
    <source>
        <dbReference type="SMART" id="SM00429"/>
    </source>
</evidence>
<dbReference type="EMBL" id="BSDD01000002">
    <property type="protein sequence ID" value="GLH69455.1"/>
    <property type="molecule type" value="Genomic_DNA"/>
</dbReference>
<dbReference type="Proteomes" id="UP001165089">
    <property type="component" value="Unassembled WGS sequence"/>
</dbReference>
<feature type="domain" description="IPT/TIG" evidence="3">
    <location>
        <begin position="34"/>
        <end position="112"/>
    </location>
</feature>